<sequence>MKKLYQRAVEALAVVSRPDFVSGADLVPSITGHSIPREETVRHLLSLMPEIEPDQVVMHVGAAQVM</sequence>
<protein>
    <submittedName>
        <fullName evidence="2">Uncharacterized protein</fullName>
    </submittedName>
</protein>
<evidence type="ECO:0000313" key="3">
    <source>
        <dbReference type="Proteomes" id="UP000252795"/>
    </source>
</evidence>
<dbReference type="AlphaFoldDB" id="A0A368VA38"/>
<dbReference type="EMBL" id="QPJB01000001">
    <property type="protein sequence ID" value="RCW37982.1"/>
    <property type="molecule type" value="Genomic_DNA"/>
</dbReference>
<dbReference type="RefSeq" id="WP_023010588.1">
    <property type="nucleotide sequence ID" value="NZ_QNSA01000001.1"/>
</dbReference>
<evidence type="ECO:0000313" key="4">
    <source>
        <dbReference type="Proteomes" id="UP000253065"/>
    </source>
</evidence>
<dbReference type="Proteomes" id="UP000253065">
    <property type="component" value="Unassembled WGS sequence"/>
</dbReference>
<comment type="caution">
    <text evidence="2">The sequence shown here is derived from an EMBL/GenBank/DDBJ whole genome shotgun (WGS) entry which is preliminary data.</text>
</comment>
<dbReference type="EMBL" id="QNSA01000001">
    <property type="protein sequence ID" value="RBP77136.1"/>
    <property type="molecule type" value="Genomic_DNA"/>
</dbReference>
<evidence type="ECO:0000313" key="1">
    <source>
        <dbReference type="EMBL" id="RBP77136.1"/>
    </source>
</evidence>
<gene>
    <name evidence="2" type="ORF">DET51_101325</name>
    <name evidence="1" type="ORF">DET64_101326</name>
</gene>
<evidence type="ECO:0000313" key="2">
    <source>
        <dbReference type="EMBL" id="RCW37982.1"/>
    </source>
</evidence>
<dbReference type="Proteomes" id="UP000252795">
    <property type="component" value="Unassembled WGS sequence"/>
</dbReference>
<organism evidence="2 3">
    <name type="scientific">Marinobacter nauticus</name>
    <name type="common">Marinobacter hydrocarbonoclasticus</name>
    <name type="synonym">Marinobacter aquaeolei</name>
    <dbReference type="NCBI Taxonomy" id="2743"/>
    <lineage>
        <taxon>Bacteria</taxon>
        <taxon>Pseudomonadati</taxon>
        <taxon>Pseudomonadota</taxon>
        <taxon>Gammaproteobacteria</taxon>
        <taxon>Pseudomonadales</taxon>
        <taxon>Marinobacteraceae</taxon>
        <taxon>Marinobacter</taxon>
    </lineage>
</organism>
<proteinExistence type="predicted"/>
<accession>A0A368VA38</accession>
<reference evidence="2 3" key="1">
    <citation type="submission" date="2018-07" db="EMBL/GenBank/DDBJ databases">
        <title>Freshwater and sediment microbial communities from various areas in North America, analyzing microbe dynamics in response to fracking.</title>
        <authorList>
            <person name="Lamendella R."/>
        </authorList>
    </citation>
    <scope>NUCLEOTIDE SEQUENCE [LARGE SCALE GENOMIC DNA]</scope>
    <source>
        <strain evidence="2 3">114E</strain>
        <strain evidence="1 4">114E_o</strain>
    </source>
</reference>
<name>A0A368VA38_MARNT</name>
<keyword evidence="4" id="KW-1185">Reference proteome</keyword>